<protein>
    <submittedName>
        <fullName evidence="3">ATP-dependent endonuclease of the OLD family-like protein</fullName>
    </submittedName>
</protein>
<feature type="domain" description="Endonuclease GajA/Old nuclease/RecF-like AAA" evidence="1">
    <location>
        <begin position="160"/>
        <end position="339"/>
    </location>
</feature>
<dbReference type="InterPro" id="IPR027417">
    <property type="entry name" value="P-loop_NTPase"/>
</dbReference>
<dbReference type="PANTHER" id="PTHR43581:SF4">
    <property type="entry name" value="ATP_GTP PHOSPHATASE"/>
    <property type="match status" value="1"/>
</dbReference>
<feature type="domain" description="OLD protein-like TOPRIM" evidence="2">
    <location>
        <begin position="392"/>
        <end position="458"/>
    </location>
</feature>
<reference evidence="3 4" key="1">
    <citation type="submission" date="2014-08" db="EMBL/GenBank/DDBJ databases">
        <authorList>
            <person name="Chen Y.-H."/>
        </authorList>
    </citation>
    <scope>NUCLEOTIDE SEQUENCE [LARGE SCALE GENOMIC DNA]</scope>
</reference>
<organism evidence="3 4">
    <name type="scientific">Neorhizobium galegae bv. officinalis</name>
    <dbReference type="NCBI Taxonomy" id="323656"/>
    <lineage>
        <taxon>Bacteria</taxon>
        <taxon>Pseudomonadati</taxon>
        <taxon>Pseudomonadota</taxon>
        <taxon>Alphaproteobacteria</taxon>
        <taxon>Hyphomicrobiales</taxon>
        <taxon>Rhizobiaceae</taxon>
        <taxon>Rhizobium/Agrobacterium group</taxon>
        <taxon>Neorhizobium</taxon>
    </lineage>
</organism>
<accession>A0A0T7GI67</accession>
<dbReference type="PANTHER" id="PTHR43581">
    <property type="entry name" value="ATP/GTP PHOSPHATASE"/>
    <property type="match status" value="1"/>
</dbReference>
<feature type="domain" description="Endonuclease GajA/Old nuclease/RecF-like AAA" evidence="1">
    <location>
        <begin position="5"/>
        <end position="61"/>
    </location>
</feature>
<evidence type="ECO:0000259" key="2">
    <source>
        <dbReference type="Pfam" id="PF20469"/>
    </source>
</evidence>
<dbReference type="InterPro" id="IPR034139">
    <property type="entry name" value="TOPRIM_OLD"/>
</dbReference>
<name>A0A0T7GI67_NEOGA</name>
<dbReference type="Pfam" id="PF20469">
    <property type="entry name" value="OLD-like_TOPRIM"/>
    <property type="match status" value="1"/>
</dbReference>
<dbReference type="Gene3D" id="3.40.50.300">
    <property type="entry name" value="P-loop containing nucleotide triphosphate hydrolases"/>
    <property type="match status" value="1"/>
</dbReference>
<dbReference type="GO" id="GO:0004519">
    <property type="term" value="F:endonuclease activity"/>
    <property type="evidence" value="ECO:0007669"/>
    <property type="project" value="UniProtKB-KW"/>
</dbReference>
<dbReference type="Pfam" id="PF13175">
    <property type="entry name" value="AAA_15"/>
    <property type="match status" value="2"/>
</dbReference>
<keyword evidence="3" id="KW-0378">Hydrolase</keyword>
<dbReference type="InterPro" id="IPR051396">
    <property type="entry name" value="Bact_Antivir_Def_Nuclease"/>
</dbReference>
<dbReference type="Proteomes" id="UP000039660">
    <property type="component" value="Unassembled WGS sequence"/>
</dbReference>
<dbReference type="InterPro" id="IPR041685">
    <property type="entry name" value="AAA_GajA/Old/RecF-like"/>
</dbReference>
<keyword evidence="3" id="KW-0540">Nuclease</keyword>
<dbReference type="EMBL" id="CCRK01000003">
    <property type="protein sequence ID" value="CDZ46982.1"/>
    <property type="molecule type" value="Genomic_DNA"/>
</dbReference>
<dbReference type="CDD" id="cd01026">
    <property type="entry name" value="TOPRIM_OLD"/>
    <property type="match status" value="1"/>
</dbReference>
<evidence type="ECO:0000313" key="3">
    <source>
        <dbReference type="EMBL" id="CDZ46982.1"/>
    </source>
</evidence>
<dbReference type="RefSeq" id="WP_052751700.1">
    <property type="nucleotide sequence ID" value="NZ_CCRK01000003.1"/>
</dbReference>
<dbReference type="AlphaFoldDB" id="A0A0T7GI67"/>
<keyword evidence="3" id="KW-0255">Endonuclease</keyword>
<proteinExistence type="predicted"/>
<dbReference type="SUPFAM" id="SSF52540">
    <property type="entry name" value="P-loop containing nucleoside triphosphate hydrolases"/>
    <property type="match status" value="1"/>
</dbReference>
<sequence length="593" mass="64097">MHVVEAVNITNFRSIMAGEFKLSAYTPFVGYNNAGKSNVLRALSWLLKKYSLAATDFNGSAISVVVEGTIAGITAAILQNLDEKHRARIEPFIADGKLIIRRTQAQPGAASKDITLEVKKVDGSGQWASNPAGIDQAITELFPEPILIGAMQDAAEDVAKFGRNTTIGQLLSEIMEPIRQQHSAAIEAALANVRATLSANGENKDERLVAIDSLMEAEIGKFFPGISAKTHIPIPQFDDFLKGGTIKVFEPGVHQVDDGRSISSMGHGSQRAIQMALINCLSKVKSEANLSAPRTTLLLIDEPELYLHPQAIERVRIALKGLTNVGYQVLFSTHSANMVSREDAENVVFIRRTAAEGTYCRPTLMDAVKSEIANAEHQSELIFSLTHSSKILFADRIILSEGKTEHRILPELIAAMTGKTLEEMKTAVIEVAGSPNIPAALRILTAMGLPVKAIVDLDFAFKVATQHNFLDATSPEVAACRQVFVTLEQNGDLLLSQDGYPQRHNGQTAAQGFELLAAQADAQVSIAAIHEAMKAKGIWVWKRGAIEPHLGLNAKTSAIWAKFVKDLSADQTCSFAADPDSITALCAWLCDGT</sequence>
<gene>
    <name evidence="3" type="ORF">NGAL_HAMBI1189_16830</name>
</gene>
<evidence type="ECO:0000259" key="1">
    <source>
        <dbReference type="Pfam" id="PF13175"/>
    </source>
</evidence>
<evidence type="ECO:0000313" key="4">
    <source>
        <dbReference type="Proteomes" id="UP000039660"/>
    </source>
</evidence>